<name>A0AAN9P5S6_CLITE</name>
<gene>
    <name evidence="1" type="ORF">RJT34_20444</name>
</gene>
<protein>
    <submittedName>
        <fullName evidence="1">Uncharacterized protein</fullName>
    </submittedName>
</protein>
<sequence>MAKGVSISFWHGLQEWPLGFAKFLVNEKEMKWRQRACCDDCGDGSDVRSLTAWVLWWCKPLCGGTTGRDVVDVGSIAGLLQKLRADVWHEGHNRVLNMQRKLQCIGILCGQHWLLIFSWET</sequence>
<dbReference type="AlphaFoldDB" id="A0AAN9P5S6"/>
<organism evidence="1 2">
    <name type="scientific">Clitoria ternatea</name>
    <name type="common">Butterfly pea</name>
    <dbReference type="NCBI Taxonomy" id="43366"/>
    <lineage>
        <taxon>Eukaryota</taxon>
        <taxon>Viridiplantae</taxon>
        <taxon>Streptophyta</taxon>
        <taxon>Embryophyta</taxon>
        <taxon>Tracheophyta</taxon>
        <taxon>Spermatophyta</taxon>
        <taxon>Magnoliopsida</taxon>
        <taxon>eudicotyledons</taxon>
        <taxon>Gunneridae</taxon>
        <taxon>Pentapetalae</taxon>
        <taxon>rosids</taxon>
        <taxon>fabids</taxon>
        <taxon>Fabales</taxon>
        <taxon>Fabaceae</taxon>
        <taxon>Papilionoideae</taxon>
        <taxon>50 kb inversion clade</taxon>
        <taxon>NPAAA clade</taxon>
        <taxon>indigoferoid/millettioid clade</taxon>
        <taxon>Phaseoleae</taxon>
        <taxon>Clitoria</taxon>
    </lineage>
</organism>
<evidence type="ECO:0000313" key="2">
    <source>
        <dbReference type="Proteomes" id="UP001359559"/>
    </source>
</evidence>
<dbReference type="Proteomes" id="UP001359559">
    <property type="component" value="Unassembled WGS sequence"/>
</dbReference>
<dbReference type="EMBL" id="JAYKXN010000005">
    <property type="protein sequence ID" value="KAK7285666.1"/>
    <property type="molecule type" value="Genomic_DNA"/>
</dbReference>
<keyword evidence="2" id="KW-1185">Reference proteome</keyword>
<proteinExistence type="predicted"/>
<accession>A0AAN9P5S6</accession>
<comment type="caution">
    <text evidence="1">The sequence shown here is derived from an EMBL/GenBank/DDBJ whole genome shotgun (WGS) entry which is preliminary data.</text>
</comment>
<evidence type="ECO:0000313" key="1">
    <source>
        <dbReference type="EMBL" id="KAK7285666.1"/>
    </source>
</evidence>
<reference evidence="1 2" key="1">
    <citation type="submission" date="2024-01" db="EMBL/GenBank/DDBJ databases">
        <title>The genomes of 5 underutilized Papilionoideae crops provide insights into root nodulation and disease resistance.</title>
        <authorList>
            <person name="Yuan L."/>
        </authorList>
    </citation>
    <scope>NUCLEOTIDE SEQUENCE [LARGE SCALE GENOMIC DNA]</scope>
    <source>
        <strain evidence="1">LY-2023</strain>
        <tissue evidence="1">Leaf</tissue>
    </source>
</reference>